<feature type="region of interest" description="Disordered" evidence="1">
    <location>
        <begin position="453"/>
        <end position="479"/>
    </location>
</feature>
<feature type="compositionally biased region" description="Low complexity" evidence="1">
    <location>
        <begin position="1"/>
        <end position="13"/>
    </location>
</feature>
<dbReference type="EMBL" id="MU069438">
    <property type="protein sequence ID" value="KAF5843752.1"/>
    <property type="molecule type" value="Genomic_DNA"/>
</dbReference>
<feature type="compositionally biased region" description="Basic and acidic residues" evidence="1">
    <location>
        <begin position="217"/>
        <end position="229"/>
    </location>
</feature>
<evidence type="ECO:0000313" key="3">
    <source>
        <dbReference type="Proteomes" id="UP000815325"/>
    </source>
</evidence>
<feature type="compositionally biased region" description="Low complexity" evidence="1">
    <location>
        <begin position="89"/>
        <end position="99"/>
    </location>
</feature>
<feature type="compositionally biased region" description="Low complexity" evidence="1">
    <location>
        <begin position="1509"/>
        <end position="1522"/>
    </location>
</feature>
<evidence type="ECO:0000313" key="2">
    <source>
        <dbReference type="EMBL" id="KAF5843752.1"/>
    </source>
</evidence>
<feature type="region of interest" description="Disordered" evidence="1">
    <location>
        <begin position="362"/>
        <end position="398"/>
    </location>
</feature>
<feature type="compositionally biased region" description="Polar residues" evidence="1">
    <location>
        <begin position="521"/>
        <end position="530"/>
    </location>
</feature>
<feature type="region of interest" description="Disordered" evidence="1">
    <location>
        <begin position="1"/>
        <end position="31"/>
    </location>
</feature>
<feature type="compositionally biased region" description="Low complexity" evidence="1">
    <location>
        <begin position="1363"/>
        <end position="1384"/>
    </location>
</feature>
<dbReference type="Proteomes" id="UP000815325">
    <property type="component" value="Unassembled WGS sequence"/>
</dbReference>
<feature type="region of interest" description="Disordered" evidence="1">
    <location>
        <begin position="1424"/>
        <end position="1523"/>
    </location>
</feature>
<feature type="compositionally biased region" description="Low complexity" evidence="1">
    <location>
        <begin position="1476"/>
        <end position="1487"/>
    </location>
</feature>
<feature type="region of interest" description="Disordered" evidence="1">
    <location>
        <begin position="521"/>
        <end position="542"/>
    </location>
</feature>
<gene>
    <name evidence="2" type="ORF">DUNSADRAFT_8268</name>
</gene>
<keyword evidence="3" id="KW-1185">Reference proteome</keyword>
<name>A0ABQ7HA73_DUNSA</name>
<feature type="compositionally biased region" description="Low complexity" evidence="1">
    <location>
        <begin position="193"/>
        <end position="210"/>
    </location>
</feature>
<feature type="region of interest" description="Disordered" evidence="1">
    <location>
        <begin position="85"/>
        <end position="140"/>
    </location>
</feature>
<reference evidence="2" key="1">
    <citation type="submission" date="2017-08" db="EMBL/GenBank/DDBJ databases">
        <authorList>
            <person name="Polle J.E."/>
            <person name="Barry K."/>
            <person name="Cushman J."/>
            <person name="Schmutz J."/>
            <person name="Tran D."/>
            <person name="Hathwaick L.T."/>
            <person name="Yim W.C."/>
            <person name="Jenkins J."/>
            <person name="Mckie-Krisberg Z.M."/>
            <person name="Prochnik S."/>
            <person name="Lindquist E."/>
            <person name="Dockter R.B."/>
            <person name="Adam C."/>
            <person name="Molina H."/>
            <person name="Bunkerborg J."/>
            <person name="Jin E."/>
            <person name="Buchheim M."/>
            <person name="Magnuson J."/>
        </authorList>
    </citation>
    <scope>NUCLEOTIDE SEQUENCE</scope>
    <source>
        <strain evidence="2">CCAP 19/18</strain>
    </source>
</reference>
<evidence type="ECO:0000256" key="1">
    <source>
        <dbReference type="SAM" id="MobiDB-lite"/>
    </source>
</evidence>
<feature type="compositionally biased region" description="Low complexity" evidence="1">
    <location>
        <begin position="1340"/>
        <end position="1352"/>
    </location>
</feature>
<dbReference type="PANTHER" id="PTHR22028">
    <property type="entry name" value="SFI1 SPINDLE BODY DOMAIN-CONTAINING PROTEIN-RELATED"/>
    <property type="match status" value="1"/>
</dbReference>
<proteinExistence type="predicted"/>
<feature type="compositionally biased region" description="Polar residues" evidence="1">
    <location>
        <begin position="1330"/>
        <end position="1339"/>
    </location>
</feature>
<feature type="compositionally biased region" description="Low complexity" evidence="1">
    <location>
        <begin position="1431"/>
        <end position="1456"/>
    </location>
</feature>
<feature type="compositionally biased region" description="Polar residues" evidence="1">
    <location>
        <begin position="162"/>
        <end position="175"/>
    </location>
</feature>
<feature type="region of interest" description="Disordered" evidence="1">
    <location>
        <begin position="189"/>
        <end position="243"/>
    </location>
</feature>
<accession>A0ABQ7HA73</accession>
<feature type="compositionally biased region" description="Low complexity" evidence="1">
    <location>
        <begin position="107"/>
        <end position="119"/>
    </location>
</feature>
<feature type="region of interest" description="Disordered" evidence="1">
    <location>
        <begin position="153"/>
        <end position="176"/>
    </location>
</feature>
<feature type="compositionally biased region" description="Polar residues" evidence="1">
    <location>
        <begin position="362"/>
        <end position="380"/>
    </location>
</feature>
<organism evidence="2 3">
    <name type="scientific">Dunaliella salina</name>
    <name type="common">Green alga</name>
    <name type="synonym">Protococcus salinus</name>
    <dbReference type="NCBI Taxonomy" id="3046"/>
    <lineage>
        <taxon>Eukaryota</taxon>
        <taxon>Viridiplantae</taxon>
        <taxon>Chlorophyta</taxon>
        <taxon>core chlorophytes</taxon>
        <taxon>Chlorophyceae</taxon>
        <taxon>CS clade</taxon>
        <taxon>Chlamydomonadales</taxon>
        <taxon>Dunaliellaceae</taxon>
        <taxon>Dunaliella</taxon>
    </lineage>
</organism>
<feature type="region of interest" description="Disordered" evidence="1">
    <location>
        <begin position="1560"/>
        <end position="1600"/>
    </location>
</feature>
<protein>
    <submittedName>
        <fullName evidence="2">Uncharacterized protein</fullName>
    </submittedName>
</protein>
<comment type="caution">
    <text evidence="2">The sequence shown here is derived from an EMBL/GenBank/DDBJ whole genome shotgun (WGS) entry which is preliminary data.</text>
</comment>
<dbReference type="PANTHER" id="PTHR22028:SF4">
    <property type="entry name" value="PROTEIN SFI1 HOMOLOG"/>
    <property type="match status" value="1"/>
</dbReference>
<sequence>MVQPPSSALSALAAHRRQKQAEASAVSRGLRYDTNNHQATAAAVGSAVPGLVSNGVPQQPWGMHVDPLESAAHGTYSVIIHGLSKPGTQQQQQQQQQQQGHSNSRRAAAAAAAAAAAVAPSEHPDHHNSRPPRPNVHQTRMPQNALPLHARTVPPHQRRAKNQQLAKHASGTQTEEAGVLVSSGAALHDSDVQEGQQQQQQQQQQLQVRQSRNSRVARVDLRNAERTEVRQQQQQQQYSSMELQQWTEDWPAQQAQGADQQGASAVHHVLVQGRSAHPQQHMQHGKQHHQVPSHAYSSSLEPPHPPVGLSHAVTPSIPSPSSNKEWSSSHEDSSPGLTSKPAVYNPAVPSAQPVQATHWIQSNAPNSLDPTPNSTHWIPTQPNPLDPNPAQLTGSQPNPTHWIQSKAPYSLSGSPQVRGDTRPPVIPRAIPMATGARHGWNRGSRAENLAAAESLHHHHHHHQQQQQQQQASTALPVAHPPSNAPFNSNVTTPYCPVIDHAPQRRHHAHYPAMSTTATTSFYSPTQTSSAHPYASYQPPHGPPPPLHPLTQNVVHAAFGSSALAHTLAHRGPPVLRHEEGFPTYGALENGAQGSGEGLGALQGQHQQYQLPGLLLRQGEDDEEELRRRYVRRQHRKQVARIVVDHWKWFARGRLQALAADRHCRYQLFTASLGLRSEELRAHVLMRACFRVLSMYQHHHALRSLLQCQIQETVCSNLSQTLLLVWRDKAALRRHNAIRAELAGHWYAIRLVHASWQGWCQAVVRGQRKAELNDQAYRHRRRKLLHKALGAWRANFSWRMLKREVSELARKSLMGSALSAWKEVARAAARKEAQRRYLFLLSAGLCAFEAYATHKAEKRSLYGRMAQHHQRSLQRLALVGWAQQFLPAAAEARAARARACLLWRQQLLGKAVQGWKAEARRLADKRARNARAVAWAHGNAAARALAQWMEGIECQRQRRADKACVLAGAKAQLGRHKLRRMMAAWHEVHVGWLIKALKVASAKSHAQTRLCSRAVEAWKAWCHKRRTKHAARARATHFWSSRREAAVFAEMHAYAQHRTTKRAAHECAEAKHRTFVTIRALAALSWYRDVRKSKAADQAEARAMYHTRLLKEGCVQWLRVGMWRHQHRLQSLAERQAAAMAADLVRVAPYAALWRRVVAARSAARRQATRARGSILSTLPTTTFTTDAPAAAAASMRTNPSAIRASDLRAETSHGLGGVLWRGGMPQHFIGAATPRVNATFPPQTGTNAPQGFNWESALASVLPPPQPAQGPNGVSASLHGLPSHISGKDCGQTTQGTQGGTAVSSDQIQRPHGEPQVGMPRAEPAPQGNLMHSSPNPMQSSLVSLAHSSPSPEQNSPVLLAQPSSSPTHPHPAASSSLSLPSSTPSFLASSLYRIPFAAATTSSQPGTARAAAHALLEAEDRRRLAERQQRQAQQMRQQQQQQQPLLQQQQQQQQQSLPGASLAEPTSVATTPEHQQLGQGLNLDGGPPVGEGQLWHELQQMRAHALEQQRQQQQQQQQQQQNRLFNPLQSPSCIPYEHSMQGVGISSLGNPAIPSLHGSRTPLAVTGQLPGDGRLPAPFVPKHRPPPRMPEFLRRKHAD</sequence>
<feature type="region of interest" description="Disordered" evidence="1">
    <location>
        <begin position="1260"/>
        <end position="1384"/>
    </location>
</feature>
<feature type="region of interest" description="Disordered" evidence="1">
    <location>
        <begin position="274"/>
        <end position="347"/>
    </location>
</feature>
<dbReference type="InterPro" id="IPR052270">
    <property type="entry name" value="CACF_protein"/>
</dbReference>